<name>A0A3P2A9U6_9NEIS</name>
<evidence type="ECO:0000313" key="2">
    <source>
        <dbReference type="EMBL" id="RRD91546.1"/>
    </source>
</evidence>
<gene>
    <name evidence="2" type="ORF">EII21_00505</name>
</gene>
<sequence length="126" mass="14080">MNQTHSPNRLQLKRALIVWSVISILVAVCIWGSDTLIALCVGLYALLALIFVLYRISTGHYRLLKTSERDALAGSGADWLGMVAIELLLSCVGMTVLIVMVGGLGAILMLIPVWVYIYYRWRKRKT</sequence>
<keyword evidence="1" id="KW-0472">Membrane</keyword>
<evidence type="ECO:0000256" key="1">
    <source>
        <dbReference type="SAM" id="Phobius"/>
    </source>
</evidence>
<accession>A0A3P2A9U6</accession>
<keyword evidence="1" id="KW-0812">Transmembrane</keyword>
<dbReference type="Proteomes" id="UP000269923">
    <property type="component" value="Unassembled WGS sequence"/>
</dbReference>
<protein>
    <submittedName>
        <fullName evidence="2">Uncharacterized protein</fullName>
    </submittedName>
</protein>
<feature type="transmembrane region" description="Helical" evidence="1">
    <location>
        <begin position="36"/>
        <end position="56"/>
    </location>
</feature>
<organism evidence="2 3">
    <name type="scientific">Conchiformibius steedae</name>
    <dbReference type="NCBI Taxonomy" id="153493"/>
    <lineage>
        <taxon>Bacteria</taxon>
        <taxon>Pseudomonadati</taxon>
        <taxon>Pseudomonadota</taxon>
        <taxon>Betaproteobacteria</taxon>
        <taxon>Neisseriales</taxon>
        <taxon>Neisseriaceae</taxon>
        <taxon>Conchiformibius</taxon>
    </lineage>
</organism>
<reference evidence="2 3" key="1">
    <citation type="submission" date="2018-11" db="EMBL/GenBank/DDBJ databases">
        <title>Genomes From Bacteria Associated with the Canine Oral Cavity: a Test Case for Automated Genome-Based Taxonomic Assignment.</title>
        <authorList>
            <person name="Coil D.A."/>
            <person name="Jospin G."/>
            <person name="Darling A.E."/>
            <person name="Wallis C."/>
            <person name="Davis I.J."/>
            <person name="Harris S."/>
            <person name="Eisen J.A."/>
            <person name="Holcombe L.J."/>
            <person name="O'Flynn C."/>
        </authorList>
    </citation>
    <scope>NUCLEOTIDE SEQUENCE [LARGE SCALE GENOMIC DNA]</scope>
    <source>
        <strain evidence="2 3">COT-280</strain>
    </source>
</reference>
<keyword evidence="1" id="KW-1133">Transmembrane helix</keyword>
<keyword evidence="3" id="KW-1185">Reference proteome</keyword>
<proteinExistence type="predicted"/>
<comment type="caution">
    <text evidence="2">The sequence shown here is derived from an EMBL/GenBank/DDBJ whole genome shotgun (WGS) entry which is preliminary data.</text>
</comment>
<dbReference type="AlphaFoldDB" id="A0A3P2A9U6"/>
<feature type="transmembrane region" description="Helical" evidence="1">
    <location>
        <begin position="12"/>
        <end position="30"/>
    </location>
</feature>
<dbReference type="RefSeq" id="WP_124793747.1">
    <property type="nucleotide sequence ID" value="NZ_RQYC01000001.1"/>
</dbReference>
<evidence type="ECO:0000313" key="3">
    <source>
        <dbReference type="Proteomes" id="UP000269923"/>
    </source>
</evidence>
<feature type="transmembrane region" description="Helical" evidence="1">
    <location>
        <begin position="104"/>
        <end position="121"/>
    </location>
</feature>
<dbReference type="EMBL" id="RQYC01000001">
    <property type="protein sequence ID" value="RRD91546.1"/>
    <property type="molecule type" value="Genomic_DNA"/>
</dbReference>